<dbReference type="Proteomes" id="UP000006813">
    <property type="component" value="Unassembled WGS sequence"/>
</dbReference>
<sequence length="81" mass="9087">MKYEIFSQVANTASDIQPLLLHCDTLSAAQEPLCHPDTSFSSQLQSVSPLTVDKGPEELPEEFEVQVPKEHRLQPKLLVKE</sequence>
<proteinExistence type="predicted"/>
<name>G5C827_HETGA</name>
<dbReference type="AlphaFoldDB" id="G5C827"/>
<dbReference type="EMBL" id="JH173785">
    <property type="protein sequence ID" value="EHB17688.1"/>
    <property type="molecule type" value="Genomic_DNA"/>
</dbReference>
<dbReference type="STRING" id="10181.G5C827"/>
<evidence type="ECO:0000313" key="1">
    <source>
        <dbReference type="EMBL" id="EHB17688.1"/>
    </source>
</evidence>
<dbReference type="InParanoid" id="G5C827"/>
<organism evidence="1 2">
    <name type="scientific">Heterocephalus glaber</name>
    <name type="common">Naked mole rat</name>
    <dbReference type="NCBI Taxonomy" id="10181"/>
    <lineage>
        <taxon>Eukaryota</taxon>
        <taxon>Metazoa</taxon>
        <taxon>Chordata</taxon>
        <taxon>Craniata</taxon>
        <taxon>Vertebrata</taxon>
        <taxon>Euteleostomi</taxon>
        <taxon>Mammalia</taxon>
        <taxon>Eutheria</taxon>
        <taxon>Euarchontoglires</taxon>
        <taxon>Glires</taxon>
        <taxon>Rodentia</taxon>
        <taxon>Hystricomorpha</taxon>
        <taxon>Bathyergidae</taxon>
        <taxon>Heterocephalus</taxon>
    </lineage>
</organism>
<accession>G5C827</accession>
<gene>
    <name evidence="1" type="ORF">GW7_00971</name>
</gene>
<protein>
    <submittedName>
        <fullName evidence="1">Uncharacterized protein</fullName>
    </submittedName>
</protein>
<evidence type="ECO:0000313" key="2">
    <source>
        <dbReference type="Proteomes" id="UP000006813"/>
    </source>
</evidence>
<reference evidence="1 2" key="1">
    <citation type="journal article" date="2011" name="Nature">
        <title>Genome sequencing reveals insights into physiology and longevity of the naked mole rat.</title>
        <authorList>
            <person name="Kim E.B."/>
            <person name="Fang X."/>
            <person name="Fushan A.A."/>
            <person name="Huang Z."/>
            <person name="Lobanov A.V."/>
            <person name="Han L."/>
            <person name="Marino S.M."/>
            <person name="Sun X."/>
            <person name="Turanov A.A."/>
            <person name="Yang P."/>
            <person name="Yim S.H."/>
            <person name="Zhao X."/>
            <person name="Kasaikina M.V."/>
            <person name="Stoletzki N."/>
            <person name="Peng C."/>
            <person name="Polak P."/>
            <person name="Xiong Z."/>
            <person name="Kiezun A."/>
            <person name="Zhu Y."/>
            <person name="Chen Y."/>
            <person name="Kryukov G.V."/>
            <person name="Zhang Q."/>
            <person name="Peshkin L."/>
            <person name="Yang L."/>
            <person name="Bronson R.T."/>
            <person name="Buffenstein R."/>
            <person name="Wang B."/>
            <person name="Han C."/>
            <person name="Li Q."/>
            <person name="Chen L."/>
            <person name="Zhao W."/>
            <person name="Sunyaev S.R."/>
            <person name="Park T.J."/>
            <person name="Zhang G."/>
            <person name="Wang J."/>
            <person name="Gladyshev V.N."/>
        </authorList>
    </citation>
    <scope>NUCLEOTIDE SEQUENCE [LARGE SCALE GENOMIC DNA]</scope>
</reference>